<dbReference type="InterPro" id="IPR038277">
    <property type="entry name" value="UreF_sf"/>
</dbReference>
<organism evidence="3 4">
    <name type="scientific">Protaetiibacter intestinalis</name>
    <dbReference type="NCBI Taxonomy" id="2419774"/>
    <lineage>
        <taxon>Bacteria</taxon>
        <taxon>Bacillati</taxon>
        <taxon>Actinomycetota</taxon>
        <taxon>Actinomycetes</taxon>
        <taxon>Micrococcales</taxon>
        <taxon>Microbacteriaceae</taxon>
        <taxon>Protaetiibacter</taxon>
    </lineage>
</organism>
<evidence type="ECO:0000256" key="2">
    <source>
        <dbReference type="ARBA" id="ARBA00023186"/>
    </source>
</evidence>
<dbReference type="PANTHER" id="PTHR33620:SF1">
    <property type="entry name" value="UREASE ACCESSORY PROTEIN F"/>
    <property type="match status" value="1"/>
</dbReference>
<evidence type="ECO:0000313" key="4">
    <source>
        <dbReference type="Proteomes" id="UP000278886"/>
    </source>
</evidence>
<keyword evidence="4" id="KW-1185">Reference proteome</keyword>
<accession>A0A387BET7</accession>
<dbReference type="InterPro" id="IPR002639">
    <property type="entry name" value="UreF"/>
</dbReference>
<evidence type="ECO:0000313" key="3">
    <source>
        <dbReference type="EMBL" id="AYF99419.1"/>
    </source>
</evidence>
<dbReference type="KEGG" id="lyd:D7I47_03330"/>
<dbReference type="Pfam" id="PF01730">
    <property type="entry name" value="UreF"/>
    <property type="match status" value="1"/>
</dbReference>
<protein>
    <submittedName>
        <fullName evidence="3">Urease accessory protein</fullName>
    </submittedName>
</protein>
<sequence length="227" mass="22933">MMTTTIAPAAATVALLLADARLPSGGHAHSSGLEPALMGGMPPAAVGAFLLARARTTSLVDAGAAVVASRTAGVGPLAPVDEAWAARTPSRAMRVASRDLGRGLLRLADRVWPGSGAVAALHEPPGPPPRPLVLGAIAAEAGIAPEELVRLAVYDDLASAVAALLKLDPRDPADGVGLVLAGCASIEARIPQLARARHPEDIPALSAPQAEAWAESHAVAQGRLFRG</sequence>
<dbReference type="OrthoDB" id="3382047at2"/>
<dbReference type="Gene3D" id="1.10.4190.10">
    <property type="entry name" value="Urease accessory protein UreF"/>
    <property type="match status" value="1"/>
</dbReference>
<evidence type="ECO:0000256" key="1">
    <source>
        <dbReference type="ARBA" id="ARBA00022988"/>
    </source>
</evidence>
<keyword evidence="1" id="KW-0996">Nickel insertion</keyword>
<dbReference type="GO" id="GO:0016151">
    <property type="term" value="F:nickel cation binding"/>
    <property type="evidence" value="ECO:0007669"/>
    <property type="project" value="InterPro"/>
</dbReference>
<name>A0A387BET7_9MICO</name>
<dbReference type="EMBL" id="CP032630">
    <property type="protein sequence ID" value="AYF99419.1"/>
    <property type="molecule type" value="Genomic_DNA"/>
</dbReference>
<gene>
    <name evidence="3" type="ORF">D7I47_03330</name>
</gene>
<dbReference type="AlphaFoldDB" id="A0A387BET7"/>
<proteinExistence type="predicted"/>
<dbReference type="Proteomes" id="UP000278886">
    <property type="component" value="Chromosome"/>
</dbReference>
<keyword evidence="2" id="KW-0143">Chaperone</keyword>
<reference evidence="4" key="1">
    <citation type="submission" date="2018-09" db="EMBL/GenBank/DDBJ databases">
        <title>Genome sequencing of strain 2DFWR-13.</title>
        <authorList>
            <person name="Heo J."/>
            <person name="Kim S.-J."/>
            <person name="Kwon S.-W."/>
        </authorList>
    </citation>
    <scope>NUCLEOTIDE SEQUENCE [LARGE SCALE GENOMIC DNA]</scope>
    <source>
        <strain evidence="4">2DFWR-13</strain>
    </source>
</reference>
<dbReference type="PANTHER" id="PTHR33620">
    <property type="entry name" value="UREASE ACCESSORY PROTEIN F"/>
    <property type="match status" value="1"/>
</dbReference>